<organism evidence="3 4">
    <name type="scientific">Rubrobacter xylanophilus (strain DSM 9941 / JCM 11954 / NBRC 16129 / PRD-1)</name>
    <dbReference type="NCBI Taxonomy" id="266117"/>
    <lineage>
        <taxon>Bacteria</taxon>
        <taxon>Bacillati</taxon>
        <taxon>Actinomycetota</taxon>
        <taxon>Rubrobacteria</taxon>
        <taxon>Rubrobacterales</taxon>
        <taxon>Rubrobacteraceae</taxon>
        <taxon>Rubrobacter</taxon>
    </lineage>
</organism>
<feature type="transmembrane region" description="Helical" evidence="2">
    <location>
        <begin position="37"/>
        <end position="56"/>
    </location>
</feature>
<dbReference type="STRING" id="266117.Rxyl_1705"/>
<dbReference type="EMBL" id="CP000386">
    <property type="protein sequence ID" value="ABG04665.1"/>
    <property type="molecule type" value="Genomic_DNA"/>
</dbReference>
<evidence type="ECO:0000256" key="1">
    <source>
        <dbReference type="SAM" id="MobiDB-lite"/>
    </source>
</evidence>
<evidence type="ECO:0000313" key="3">
    <source>
        <dbReference type="EMBL" id="ABG04665.1"/>
    </source>
</evidence>
<evidence type="ECO:0000256" key="2">
    <source>
        <dbReference type="SAM" id="Phobius"/>
    </source>
</evidence>
<evidence type="ECO:0000313" key="4">
    <source>
        <dbReference type="Proteomes" id="UP000006637"/>
    </source>
</evidence>
<keyword evidence="2" id="KW-0812">Transmembrane</keyword>
<sequence>MRIQTGGDIGGGTEKNRKDGRDVNGTLAFGGGGVRRLVVFFLAALIAAVLSLGVAARAAQAQLLEAVLQVFTETTVSEQCNPDGTRDVTTTSDLGLATGNLEILGIGEEEFLQILLNVALFQTEYQRGGQVVATAQSGQTVALEPGTYTATTTVVNVNQLEAQLSERFPILQGIQLGVIDSSEQVVVPPCPADGGDDGGQQPGDGGQQPGRPGGGGQTVGGDTGDVGGDFSGLTLGDCSNIIQNSGNASISTVQYCQEVVNNITNDYGGGRPGVPGEPETGDGGDGLAVPGSGGEGGEATGPYPEGSGAASEQYAGEAASQYAGGEGAYGGLTELPDTGGSGLLALGAALALVAGGLLAGRLVR</sequence>
<feature type="region of interest" description="Disordered" evidence="1">
    <location>
        <begin position="265"/>
        <end position="313"/>
    </location>
</feature>
<dbReference type="Proteomes" id="UP000006637">
    <property type="component" value="Chromosome"/>
</dbReference>
<feature type="transmembrane region" description="Helical" evidence="2">
    <location>
        <begin position="343"/>
        <end position="363"/>
    </location>
</feature>
<name>Q1AVB3_RUBXD</name>
<reference evidence="3 4" key="1">
    <citation type="submission" date="2006-06" db="EMBL/GenBank/DDBJ databases">
        <title>Complete sequence of Rubrobacter xylanophilus DSM 9941.</title>
        <authorList>
            <consortium name="US DOE Joint Genome Institute"/>
            <person name="Copeland A."/>
            <person name="Lucas S."/>
            <person name="Lapidus A."/>
            <person name="Barry K."/>
            <person name="Detter J.C."/>
            <person name="Glavina del Rio T."/>
            <person name="Hammon N."/>
            <person name="Israni S."/>
            <person name="Dalin E."/>
            <person name="Tice H."/>
            <person name="Pitluck S."/>
            <person name="Munk A.C."/>
            <person name="Brettin T."/>
            <person name="Bruce D."/>
            <person name="Han C."/>
            <person name="Tapia R."/>
            <person name="Gilna P."/>
            <person name="Schmutz J."/>
            <person name="Larimer F."/>
            <person name="Land M."/>
            <person name="Hauser L."/>
            <person name="Kyrpides N."/>
            <person name="Lykidis A."/>
            <person name="da Costa M.S."/>
            <person name="Rainey F.A."/>
            <person name="Empadinhas N."/>
            <person name="Jolivet E."/>
            <person name="Battista J.R."/>
            <person name="Richardson P."/>
        </authorList>
    </citation>
    <scope>NUCLEOTIDE SEQUENCE [LARGE SCALE GENOMIC DNA]</scope>
    <source>
        <strain evidence="4">DSM 9941 / JCM 11954 / NBRC 16129 / PRD-1</strain>
    </source>
</reference>
<proteinExistence type="predicted"/>
<dbReference type="KEGG" id="rxy:Rxyl_1705"/>
<feature type="region of interest" description="Disordered" evidence="1">
    <location>
        <begin position="185"/>
        <end position="228"/>
    </location>
</feature>
<feature type="compositionally biased region" description="Gly residues" evidence="1">
    <location>
        <begin position="281"/>
        <end position="299"/>
    </location>
</feature>
<feature type="region of interest" description="Disordered" evidence="1">
    <location>
        <begin position="1"/>
        <end position="22"/>
    </location>
</feature>
<feature type="compositionally biased region" description="Gly residues" evidence="1">
    <location>
        <begin position="197"/>
        <end position="228"/>
    </location>
</feature>
<keyword evidence="2" id="KW-0472">Membrane</keyword>
<accession>Q1AVB3</accession>
<dbReference type="HOGENOM" id="CLU_760507_0_0_11"/>
<keyword evidence="2" id="KW-1133">Transmembrane helix</keyword>
<keyword evidence="4" id="KW-1185">Reference proteome</keyword>
<dbReference type="AlphaFoldDB" id="Q1AVB3"/>
<protein>
    <submittedName>
        <fullName evidence="3">Uncharacterized protein</fullName>
    </submittedName>
</protein>
<gene>
    <name evidence="3" type="ordered locus">Rxyl_1705</name>
</gene>